<evidence type="ECO:0000256" key="2">
    <source>
        <dbReference type="SAM" id="MobiDB-lite"/>
    </source>
</evidence>
<sequence length="507" mass="56524">MPRIDIGEISYFVGQFTRESERLRGALTDYRKAVAKLIADDAMQGEFITSAKSYYEHIHYPIVDTTIACLSEADTILKKYVADYAAQVDNATNSRLDSDRLEALYTEIRRSENGLDDLTHAMESMAGGLNIGQQIGMKLGLETAMGQIKEEIKILERYLDFENSYTNVMDDVLTRMYQVKVGVNEILAGKAFNATTHIYDSSKMQLGWLDHLVPEKKPEKAYNFEKYTKTFVDGYWILSKNGVTDQEAAKATIAYNDGLKDGTIKVTSEETGDFMTDYMLGAVKGINILNPDIPLTKMQSFSIISLALLGGITMKGKGIKIPKSSVSKIYSNVQLKGKDYTGTSNRFVLNDKNHFLNELELKPNVKYNSNGYNYQTDGLGRISSADANLTLKKGTRNTKNQLEAGGEDRVKAPSTQGDHGGHLIGTQFDGSPLLDNIVAMNGNVNVSAYKKLENTWASSLRNGSEVHVNIKPVYMGESKRPMRFDIKYKIDGQKYEEQLFNEYGGGK</sequence>
<reference evidence="4 5" key="1">
    <citation type="submission" date="2020-03" db="EMBL/GenBank/DDBJ databases">
        <title>Soil Listeria distribution.</title>
        <authorList>
            <person name="Liao J."/>
            <person name="Wiedmann M."/>
        </authorList>
    </citation>
    <scope>NUCLEOTIDE SEQUENCE [LARGE SCALE GENOMIC DNA]</scope>
    <source>
        <strain evidence="4 5">FSL L7-1017</strain>
    </source>
</reference>
<dbReference type="InterPro" id="IPR006829">
    <property type="entry name" value="LXG_dom"/>
</dbReference>
<feature type="domain" description="LXG" evidence="3">
    <location>
        <begin position="1"/>
        <end position="229"/>
    </location>
</feature>
<comment type="caution">
    <text evidence="4">The sequence shown here is derived from an EMBL/GenBank/DDBJ whole genome shotgun (WGS) entry which is preliminary data.</text>
</comment>
<dbReference type="PROSITE" id="PS51756">
    <property type="entry name" value="LXG"/>
    <property type="match status" value="1"/>
</dbReference>
<accession>A0A7X0XT27</accession>
<gene>
    <name evidence="4" type="ORF">HCA46_14765</name>
</gene>
<comment type="similarity">
    <text evidence="1">In the N-terminal section; belongs to the LXG family.</text>
</comment>
<protein>
    <recommendedName>
        <fullName evidence="3">LXG domain-containing protein</fullName>
    </recommendedName>
</protein>
<proteinExistence type="inferred from homology"/>
<name>A0A7X0XT27_9LIST</name>
<dbReference type="Gene3D" id="3.40.570.10">
    <property type="entry name" value="Extracellular Endonuclease, subunit A"/>
    <property type="match status" value="1"/>
</dbReference>
<dbReference type="InterPro" id="IPR044927">
    <property type="entry name" value="Endonuclea_NS_2"/>
</dbReference>
<dbReference type="RefSeq" id="WP_185495563.1">
    <property type="nucleotide sequence ID" value="NZ_JAARUV010000006.1"/>
</dbReference>
<dbReference type="EMBL" id="JAARUV010000006">
    <property type="protein sequence ID" value="MBC1780107.1"/>
    <property type="molecule type" value="Genomic_DNA"/>
</dbReference>
<feature type="region of interest" description="Disordered" evidence="2">
    <location>
        <begin position="395"/>
        <end position="418"/>
    </location>
</feature>
<dbReference type="Pfam" id="PF04740">
    <property type="entry name" value="LXG"/>
    <property type="match status" value="1"/>
</dbReference>
<dbReference type="AlphaFoldDB" id="A0A7X0XT27"/>
<evidence type="ECO:0000256" key="1">
    <source>
        <dbReference type="ARBA" id="ARBA00034117"/>
    </source>
</evidence>
<evidence type="ECO:0000313" key="5">
    <source>
        <dbReference type="Proteomes" id="UP000547643"/>
    </source>
</evidence>
<dbReference type="Pfam" id="PF13930">
    <property type="entry name" value="Endonuclea_NS_2"/>
    <property type="match status" value="1"/>
</dbReference>
<dbReference type="Proteomes" id="UP000547643">
    <property type="component" value="Unassembled WGS sequence"/>
</dbReference>
<dbReference type="InterPro" id="IPR044929">
    <property type="entry name" value="DNA/RNA_non-sp_Endonuclease_sf"/>
</dbReference>
<evidence type="ECO:0000313" key="4">
    <source>
        <dbReference type="EMBL" id="MBC1780107.1"/>
    </source>
</evidence>
<organism evidence="4 5">
    <name type="scientific">Listeria booriae</name>
    <dbReference type="NCBI Taxonomy" id="1552123"/>
    <lineage>
        <taxon>Bacteria</taxon>
        <taxon>Bacillati</taxon>
        <taxon>Bacillota</taxon>
        <taxon>Bacilli</taxon>
        <taxon>Bacillales</taxon>
        <taxon>Listeriaceae</taxon>
        <taxon>Listeria</taxon>
    </lineage>
</organism>
<evidence type="ECO:0000259" key="3">
    <source>
        <dbReference type="PROSITE" id="PS51756"/>
    </source>
</evidence>